<dbReference type="Pfam" id="PF06832">
    <property type="entry name" value="BiPBP_C"/>
    <property type="match status" value="1"/>
</dbReference>
<dbReference type="InterPro" id="IPR001264">
    <property type="entry name" value="Glyco_trans_51"/>
</dbReference>
<dbReference type="InterPro" id="IPR036950">
    <property type="entry name" value="PBP_transglycosylase"/>
</dbReference>
<keyword evidence="7" id="KW-0808">Transferase</keyword>
<comment type="pathway">
    <text evidence="1">Cell wall biogenesis; peptidoglycan biosynthesis.</text>
</comment>
<dbReference type="PANTHER" id="PTHR32282">
    <property type="entry name" value="BINDING PROTEIN TRANSPEPTIDASE, PUTATIVE-RELATED"/>
    <property type="match status" value="1"/>
</dbReference>
<organism evidence="15 16">
    <name type="scientific">Falsiroseomonas bella</name>
    <dbReference type="NCBI Taxonomy" id="2184016"/>
    <lineage>
        <taxon>Bacteria</taxon>
        <taxon>Pseudomonadati</taxon>
        <taxon>Pseudomonadota</taxon>
        <taxon>Alphaproteobacteria</taxon>
        <taxon>Acetobacterales</taxon>
        <taxon>Roseomonadaceae</taxon>
        <taxon>Falsiroseomonas</taxon>
    </lineage>
</organism>
<keyword evidence="6" id="KW-0328">Glycosyltransferase</keyword>
<dbReference type="InterPro" id="IPR001460">
    <property type="entry name" value="PCN-bd_Tpept"/>
</dbReference>
<dbReference type="Gene3D" id="3.40.710.10">
    <property type="entry name" value="DD-peptidase/beta-lactamase superfamily"/>
    <property type="match status" value="1"/>
</dbReference>
<dbReference type="EC" id="2.4.99.28" evidence="10"/>
<comment type="catalytic activity">
    <reaction evidence="11">
        <text>[GlcNAc-(1-&gt;4)-Mur2Ac(oyl-L-Ala-gamma-D-Glu-L-Lys-D-Ala-D-Ala)](n)-di-trans,octa-cis-undecaprenyl diphosphate + beta-D-GlcNAc-(1-&gt;4)-Mur2Ac(oyl-L-Ala-gamma-D-Glu-L-Lys-D-Ala-D-Ala)-di-trans,octa-cis-undecaprenyl diphosphate = [GlcNAc-(1-&gt;4)-Mur2Ac(oyl-L-Ala-gamma-D-Glu-L-Lys-D-Ala-D-Ala)](n+1)-di-trans,octa-cis-undecaprenyl diphosphate + di-trans,octa-cis-undecaprenyl diphosphate + H(+)</text>
        <dbReference type="Rhea" id="RHEA:23708"/>
        <dbReference type="Rhea" id="RHEA-COMP:9602"/>
        <dbReference type="Rhea" id="RHEA-COMP:9603"/>
        <dbReference type="ChEBI" id="CHEBI:15378"/>
        <dbReference type="ChEBI" id="CHEBI:58405"/>
        <dbReference type="ChEBI" id="CHEBI:60033"/>
        <dbReference type="ChEBI" id="CHEBI:78435"/>
        <dbReference type="EC" id="2.4.99.28"/>
    </reaction>
</comment>
<dbReference type="Proteomes" id="UP000245765">
    <property type="component" value="Unassembled WGS sequence"/>
</dbReference>
<dbReference type="InterPro" id="IPR012338">
    <property type="entry name" value="Beta-lactam/transpept-like"/>
</dbReference>
<reference evidence="16" key="1">
    <citation type="submission" date="2018-05" db="EMBL/GenBank/DDBJ databases">
        <authorList>
            <person name="Du Z."/>
            <person name="Wang X."/>
        </authorList>
    </citation>
    <scope>NUCLEOTIDE SEQUENCE [LARGE SCALE GENOMIC DNA]</scope>
    <source>
        <strain evidence="16">CQN31</strain>
    </source>
</reference>
<dbReference type="InterPro" id="IPR011815">
    <property type="entry name" value="PBP_1c"/>
</dbReference>
<dbReference type="Pfam" id="PF00905">
    <property type="entry name" value="Transpeptidase"/>
    <property type="match status" value="1"/>
</dbReference>
<dbReference type="GO" id="GO:0030288">
    <property type="term" value="C:outer membrane-bounded periplasmic space"/>
    <property type="evidence" value="ECO:0007669"/>
    <property type="project" value="TreeGrafter"/>
</dbReference>
<keyword evidence="4" id="KW-0121">Carboxypeptidase</keyword>
<comment type="similarity">
    <text evidence="2">In the C-terminal section; belongs to the transpeptidase family.</text>
</comment>
<dbReference type="GO" id="GO:0008658">
    <property type="term" value="F:penicillin binding"/>
    <property type="evidence" value="ECO:0007669"/>
    <property type="project" value="InterPro"/>
</dbReference>
<dbReference type="Pfam" id="PF00912">
    <property type="entry name" value="Transgly"/>
    <property type="match status" value="1"/>
</dbReference>
<dbReference type="SUPFAM" id="SSF56601">
    <property type="entry name" value="beta-lactamase/transpeptidase-like"/>
    <property type="match status" value="1"/>
</dbReference>
<sequence>MAEGAPPPPRPSPALRGREKSAALRSFLPSPAVRGRVGWGLCALLLLALTPFALDRLFPPDLSRYRSTGTEILDREGRTLSVLPVAGGTWRLRTTPQDVPPHLVAMLVAAEDRRFLSHPGVDPLALARAAAQWLRAGRVVSGGSTLTMQAARLLEPRPRTLRSKAIESFRALQLEARFSKDEILAIWLTLAPQGGNLEGLRAGSLAWFGRAPATLDAAESALLIALARRPEALRPDRHVEAARRARDAVLLARAPEAGAVNDGERAHALAQSVPVQRQPMPRLAPHLARELARNAEPGARIATTLDRDLQRAAERLAFEALRDLHSRAALALVIAETQSREVRALVAGAFGEEARAGMMDLTRAVRSPGSALKPFLYALAFEHGVVRPDTVLSDMPRRFGSYAPENFDRGFEGRITAAEALRRSLNLPAVALLNEVGPLRFASLLKASGAPPRLPAGTEPSLPLALGGAGMTLRGMVSLYAMLAEGGQGGTIRVLPGAEEQERPRVLAGFAAAQAAGVLVQPFPRGGPAGVAWKTGTSWGGRDAWAFGLDARHVAGVWIGRPDGTAMPGATGATLALPVLARAFALLPAAPREALPVRAAPAPFAEAADRLRLLFPMPGAVLAEGGSVTIRAAGGRRPLTFLVDGAPVEAHRARRETAWTPPGPGFYRITVLDAEGAAARAELRVR</sequence>
<keyword evidence="16" id="KW-1185">Reference proteome</keyword>
<evidence type="ECO:0000256" key="3">
    <source>
        <dbReference type="ARBA" id="ARBA00007739"/>
    </source>
</evidence>
<evidence type="ECO:0000256" key="6">
    <source>
        <dbReference type="ARBA" id="ARBA00022676"/>
    </source>
</evidence>
<feature type="domain" description="Glycosyl transferase family 51" evidence="13">
    <location>
        <begin position="90"/>
        <end position="250"/>
    </location>
</feature>
<dbReference type="SUPFAM" id="SSF53955">
    <property type="entry name" value="Lysozyme-like"/>
    <property type="match status" value="1"/>
</dbReference>
<dbReference type="InterPro" id="IPR050396">
    <property type="entry name" value="Glycosyltr_51/Transpeptidase"/>
</dbReference>
<evidence type="ECO:0000256" key="8">
    <source>
        <dbReference type="ARBA" id="ARBA00022801"/>
    </source>
</evidence>
<comment type="similarity">
    <text evidence="3">In the N-terminal section; belongs to the glycosyltransferase 51 family.</text>
</comment>
<evidence type="ECO:0000256" key="7">
    <source>
        <dbReference type="ARBA" id="ARBA00022679"/>
    </source>
</evidence>
<protein>
    <recommendedName>
        <fullName evidence="10">peptidoglycan glycosyltransferase</fullName>
        <ecNumber evidence="10">2.4.99.28</ecNumber>
    </recommendedName>
</protein>
<keyword evidence="9" id="KW-0511">Multifunctional enzyme</keyword>
<dbReference type="Gene3D" id="1.10.3810.10">
    <property type="entry name" value="Biosynthetic peptidoglycan transglycosylase-like"/>
    <property type="match status" value="1"/>
</dbReference>
<keyword evidence="5" id="KW-0645">Protease</keyword>
<evidence type="ECO:0000256" key="9">
    <source>
        <dbReference type="ARBA" id="ARBA00023268"/>
    </source>
</evidence>
<gene>
    <name evidence="15" type="primary">pbpC</name>
    <name evidence="15" type="ORF">DFH01_26240</name>
</gene>
<dbReference type="PANTHER" id="PTHR32282:SF15">
    <property type="entry name" value="PENICILLIN-BINDING PROTEIN 1C"/>
    <property type="match status" value="1"/>
</dbReference>
<feature type="domain" description="Penicillin-binding protein transpeptidase" evidence="12">
    <location>
        <begin position="332"/>
        <end position="449"/>
    </location>
</feature>
<dbReference type="GO" id="GO:0008955">
    <property type="term" value="F:peptidoglycan glycosyltransferase activity"/>
    <property type="evidence" value="ECO:0007669"/>
    <property type="project" value="UniProtKB-EC"/>
</dbReference>
<evidence type="ECO:0000256" key="5">
    <source>
        <dbReference type="ARBA" id="ARBA00022670"/>
    </source>
</evidence>
<comment type="caution">
    <text evidence="15">The sequence shown here is derived from an EMBL/GenBank/DDBJ whole genome shotgun (WGS) entry which is preliminary data.</text>
</comment>
<evidence type="ECO:0000259" key="14">
    <source>
        <dbReference type="Pfam" id="PF06832"/>
    </source>
</evidence>
<evidence type="ECO:0000256" key="4">
    <source>
        <dbReference type="ARBA" id="ARBA00022645"/>
    </source>
</evidence>
<evidence type="ECO:0000259" key="13">
    <source>
        <dbReference type="Pfam" id="PF00912"/>
    </source>
</evidence>
<evidence type="ECO:0000313" key="16">
    <source>
        <dbReference type="Proteomes" id="UP000245765"/>
    </source>
</evidence>
<name>A0A317F4N9_9PROT</name>
<dbReference type="GO" id="GO:0006508">
    <property type="term" value="P:proteolysis"/>
    <property type="evidence" value="ECO:0007669"/>
    <property type="project" value="UniProtKB-KW"/>
</dbReference>
<dbReference type="EMBL" id="QGNA01000008">
    <property type="protein sequence ID" value="PWS34131.1"/>
    <property type="molecule type" value="Genomic_DNA"/>
</dbReference>
<dbReference type="UniPathway" id="UPA00219"/>
<dbReference type="AlphaFoldDB" id="A0A317F4N9"/>
<dbReference type="OrthoDB" id="9766909at2"/>
<evidence type="ECO:0000256" key="11">
    <source>
        <dbReference type="ARBA" id="ARBA00049902"/>
    </source>
</evidence>
<dbReference type="GO" id="GO:0004180">
    <property type="term" value="F:carboxypeptidase activity"/>
    <property type="evidence" value="ECO:0007669"/>
    <property type="project" value="UniProtKB-KW"/>
</dbReference>
<dbReference type="InterPro" id="IPR023346">
    <property type="entry name" value="Lysozyme-like_dom_sf"/>
</dbReference>
<feature type="domain" description="Penicillin-binding C-terminal" evidence="14">
    <location>
        <begin position="605"/>
        <end position="680"/>
    </location>
</feature>
<evidence type="ECO:0000256" key="1">
    <source>
        <dbReference type="ARBA" id="ARBA00004752"/>
    </source>
</evidence>
<accession>A0A317F4N9</accession>
<keyword evidence="8" id="KW-0378">Hydrolase</keyword>
<evidence type="ECO:0000313" key="15">
    <source>
        <dbReference type="EMBL" id="PWS34131.1"/>
    </source>
</evidence>
<proteinExistence type="inferred from homology"/>
<evidence type="ECO:0000259" key="12">
    <source>
        <dbReference type="Pfam" id="PF00905"/>
    </source>
</evidence>
<evidence type="ECO:0000256" key="10">
    <source>
        <dbReference type="ARBA" id="ARBA00044770"/>
    </source>
</evidence>
<dbReference type="InterPro" id="IPR009647">
    <property type="entry name" value="PBP_C"/>
</dbReference>
<dbReference type="GO" id="GO:0009252">
    <property type="term" value="P:peptidoglycan biosynthetic process"/>
    <property type="evidence" value="ECO:0007669"/>
    <property type="project" value="UniProtKB-UniPathway"/>
</dbReference>
<dbReference type="NCBIfam" id="TIGR02073">
    <property type="entry name" value="PBP_1c"/>
    <property type="match status" value="1"/>
</dbReference>
<evidence type="ECO:0000256" key="2">
    <source>
        <dbReference type="ARBA" id="ARBA00007090"/>
    </source>
</evidence>